<evidence type="ECO:0000313" key="2">
    <source>
        <dbReference type="Proteomes" id="UP000320762"/>
    </source>
</evidence>
<comment type="caution">
    <text evidence="1">The sequence shown here is derived from an EMBL/GenBank/DDBJ whole genome shotgun (WGS) entry which is preliminary data.</text>
</comment>
<reference evidence="1 2" key="1">
    <citation type="journal article" date="2019" name="New Phytol.">
        <title>Comparative genomics reveals unique wood-decay strategies and fruiting body development in the Schizophyllaceae.</title>
        <authorList>
            <person name="Almasi E."/>
            <person name="Sahu N."/>
            <person name="Krizsan K."/>
            <person name="Balint B."/>
            <person name="Kovacs G.M."/>
            <person name="Kiss B."/>
            <person name="Cseklye J."/>
            <person name="Drula E."/>
            <person name="Henrissat B."/>
            <person name="Nagy I."/>
            <person name="Chovatia M."/>
            <person name="Adam C."/>
            <person name="LaButti K."/>
            <person name="Lipzen A."/>
            <person name="Riley R."/>
            <person name="Grigoriev I.V."/>
            <person name="Nagy L.G."/>
        </authorList>
    </citation>
    <scope>NUCLEOTIDE SEQUENCE [LARGE SCALE GENOMIC DNA]</scope>
    <source>
        <strain evidence="1 2">NL-1724</strain>
    </source>
</reference>
<dbReference type="OrthoDB" id="2934894at2759"/>
<sequence length="128" mass="14897">MTQADHSSFLVENRTHTTRIAHRRNRCVRFAPNKHQRRRSLTAVYNNSASVVELHTDDDDFLMRTMHLIDEEPWATYAAELQEALAPGRESSGRLRKLKRFPNLVIDLALRKVRLYTRKLCKDNGPLA</sequence>
<evidence type="ECO:0000313" key="1">
    <source>
        <dbReference type="EMBL" id="TRM69548.1"/>
    </source>
</evidence>
<keyword evidence="2" id="KW-1185">Reference proteome</keyword>
<name>A0A550CXR8_9AGAR</name>
<protein>
    <submittedName>
        <fullName evidence="1">Uncharacterized protein</fullName>
    </submittedName>
</protein>
<gene>
    <name evidence="1" type="ORF">BD626DRAFT_563284</name>
</gene>
<dbReference type="EMBL" id="VDMD01000001">
    <property type="protein sequence ID" value="TRM69548.1"/>
    <property type="molecule type" value="Genomic_DNA"/>
</dbReference>
<accession>A0A550CXR8</accession>
<organism evidence="1 2">
    <name type="scientific">Schizophyllum amplum</name>
    <dbReference type="NCBI Taxonomy" id="97359"/>
    <lineage>
        <taxon>Eukaryota</taxon>
        <taxon>Fungi</taxon>
        <taxon>Dikarya</taxon>
        <taxon>Basidiomycota</taxon>
        <taxon>Agaricomycotina</taxon>
        <taxon>Agaricomycetes</taxon>
        <taxon>Agaricomycetidae</taxon>
        <taxon>Agaricales</taxon>
        <taxon>Schizophyllaceae</taxon>
        <taxon>Schizophyllum</taxon>
    </lineage>
</organism>
<dbReference type="AlphaFoldDB" id="A0A550CXR8"/>
<proteinExistence type="predicted"/>
<dbReference type="Proteomes" id="UP000320762">
    <property type="component" value="Unassembled WGS sequence"/>
</dbReference>